<organism evidence="1 2">
    <name type="scientific">Arachis hypogaea</name>
    <name type="common">Peanut</name>
    <dbReference type="NCBI Taxonomy" id="3818"/>
    <lineage>
        <taxon>Eukaryota</taxon>
        <taxon>Viridiplantae</taxon>
        <taxon>Streptophyta</taxon>
        <taxon>Embryophyta</taxon>
        <taxon>Tracheophyta</taxon>
        <taxon>Spermatophyta</taxon>
        <taxon>Magnoliopsida</taxon>
        <taxon>eudicotyledons</taxon>
        <taxon>Gunneridae</taxon>
        <taxon>Pentapetalae</taxon>
        <taxon>rosids</taxon>
        <taxon>fabids</taxon>
        <taxon>Fabales</taxon>
        <taxon>Fabaceae</taxon>
        <taxon>Papilionoideae</taxon>
        <taxon>50 kb inversion clade</taxon>
        <taxon>dalbergioids sensu lato</taxon>
        <taxon>Dalbergieae</taxon>
        <taxon>Pterocarpus clade</taxon>
        <taxon>Arachis</taxon>
    </lineage>
</organism>
<accession>A0A445AJ15</accession>
<gene>
    <name evidence="1" type="ORF">Ahy_B02g060663</name>
</gene>
<evidence type="ECO:0000313" key="2">
    <source>
        <dbReference type="Proteomes" id="UP000289738"/>
    </source>
</evidence>
<dbReference type="Proteomes" id="UP000289738">
    <property type="component" value="Chromosome B02"/>
</dbReference>
<dbReference type="EMBL" id="SDMP01000012">
    <property type="protein sequence ID" value="RYR26431.1"/>
    <property type="molecule type" value="Genomic_DNA"/>
</dbReference>
<protein>
    <submittedName>
        <fullName evidence="1">Uncharacterized protein</fullName>
    </submittedName>
</protein>
<keyword evidence="2" id="KW-1185">Reference proteome</keyword>
<reference evidence="1 2" key="1">
    <citation type="submission" date="2019-01" db="EMBL/GenBank/DDBJ databases">
        <title>Sequencing of cultivated peanut Arachis hypogaea provides insights into genome evolution and oil improvement.</title>
        <authorList>
            <person name="Chen X."/>
        </authorList>
    </citation>
    <scope>NUCLEOTIDE SEQUENCE [LARGE SCALE GENOMIC DNA]</scope>
    <source>
        <strain evidence="2">cv. Fuhuasheng</strain>
        <tissue evidence="1">Leaves</tissue>
    </source>
</reference>
<evidence type="ECO:0000313" key="1">
    <source>
        <dbReference type="EMBL" id="RYR26431.1"/>
    </source>
</evidence>
<dbReference type="AlphaFoldDB" id="A0A445AJ15"/>
<proteinExistence type="predicted"/>
<comment type="caution">
    <text evidence="1">The sequence shown here is derived from an EMBL/GenBank/DDBJ whole genome shotgun (WGS) entry which is preliminary data.</text>
</comment>
<name>A0A445AJ15_ARAHY</name>
<sequence length="124" mass="13834">MAMERANGSSNCKNYGNQNLHCEIGIYCSSFDTCILLFDKDLMMLLYKVVGQCVSSSSQIIDPFVGAEGSVGHVEARHLIGVQSEISEKHQKLPFRSFGREYKGDKLSFAITSLSEKELFFLDP</sequence>